<proteinExistence type="predicted"/>
<feature type="compositionally biased region" description="Basic residues" evidence="1">
    <location>
        <begin position="49"/>
        <end position="58"/>
    </location>
</feature>
<dbReference type="Proteomes" id="UP000295030">
    <property type="component" value="Unassembled WGS sequence"/>
</dbReference>
<gene>
    <name evidence="2" type="ORF">EV667_4133</name>
</gene>
<sequence length="206" mass="22241">MRLCRRVCMKTRLSSRATEAAILHARSSCRVVMGWPGSRQGNSQSCGRRSFHRRRSRSSRSGASITLRSLRPLPAITGPGVVSIRLASLSMRPTTKTERPIAHLHLPASCRSMATRSALRSAGRMFGGGSTSFPRPAPRRSPARPCSASPTSIASRLISVAGAQGRTAGNEQAGGGRAFQRPSHPLSRMCRHFYAINDGIVRNVIP</sequence>
<comment type="caution">
    <text evidence="2">The sequence shown here is derived from an EMBL/GenBank/DDBJ whole genome shotgun (WGS) entry which is preliminary data.</text>
</comment>
<feature type="region of interest" description="Disordered" evidence="1">
    <location>
        <begin position="37"/>
        <end position="63"/>
    </location>
</feature>
<evidence type="ECO:0000313" key="3">
    <source>
        <dbReference type="Proteomes" id="UP000295030"/>
    </source>
</evidence>
<dbReference type="EMBL" id="SMFY01000005">
    <property type="protein sequence ID" value="TCK19683.1"/>
    <property type="molecule type" value="Genomic_DNA"/>
</dbReference>
<accession>A0A4R1HG24</accession>
<reference evidence="2 3" key="1">
    <citation type="submission" date="2019-03" db="EMBL/GenBank/DDBJ databases">
        <title>Genomic Encyclopedia of Type Strains, Phase IV (KMG-IV): sequencing the most valuable type-strain genomes for metagenomic binning, comparative biology and taxonomic classification.</title>
        <authorList>
            <person name="Goeker M."/>
        </authorList>
    </citation>
    <scope>NUCLEOTIDE SEQUENCE [LARGE SCALE GENOMIC DNA]</scope>
    <source>
        <strain evidence="2 3">DSM 101</strain>
    </source>
</reference>
<name>A0A4R1HG24_ANCAQ</name>
<dbReference type="AlphaFoldDB" id="A0A4R1HG24"/>
<protein>
    <submittedName>
        <fullName evidence="2">Uncharacterized protein</fullName>
    </submittedName>
</protein>
<feature type="region of interest" description="Disordered" evidence="1">
    <location>
        <begin position="164"/>
        <end position="183"/>
    </location>
</feature>
<evidence type="ECO:0000256" key="1">
    <source>
        <dbReference type="SAM" id="MobiDB-lite"/>
    </source>
</evidence>
<keyword evidence="3" id="KW-1185">Reference proteome</keyword>
<organism evidence="2 3">
    <name type="scientific">Ancylobacter aquaticus</name>
    <dbReference type="NCBI Taxonomy" id="100"/>
    <lineage>
        <taxon>Bacteria</taxon>
        <taxon>Pseudomonadati</taxon>
        <taxon>Pseudomonadota</taxon>
        <taxon>Alphaproteobacteria</taxon>
        <taxon>Hyphomicrobiales</taxon>
        <taxon>Xanthobacteraceae</taxon>
        <taxon>Ancylobacter</taxon>
    </lineage>
</organism>
<feature type="region of interest" description="Disordered" evidence="1">
    <location>
        <begin position="123"/>
        <end position="149"/>
    </location>
</feature>
<evidence type="ECO:0000313" key="2">
    <source>
        <dbReference type="EMBL" id="TCK19683.1"/>
    </source>
</evidence>